<dbReference type="Gene3D" id="3.40.50.300">
    <property type="entry name" value="P-loop containing nucleotide triphosphate hydrolases"/>
    <property type="match status" value="1"/>
</dbReference>
<dbReference type="AlphaFoldDB" id="A0A2T9YRL6"/>
<gene>
    <name evidence="3" type="ORF">BB561_002195</name>
</gene>
<dbReference type="GO" id="GO:0008094">
    <property type="term" value="F:ATP-dependent activity, acting on DNA"/>
    <property type="evidence" value="ECO:0007669"/>
    <property type="project" value="TreeGrafter"/>
</dbReference>
<evidence type="ECO:0000256" key="2">
    <source>
        <dbReference type="ARBA" id="ARBA00023242"/>
    </source>
</evidence>
<dbReference type="PANTHER" id="PTHR46457:SF1">
    <property type="entry name" value="DNA REPAIR PROTEIN RAD51 HOMOLOG 4"/>
    <property type="match status" value="1"/>
</dbReference>
<dbReference type="GO" id="GO:0042148">
    <property type="term" value="P:DNA strand invasion"/>
    <property type="evidence" value="ECO:0007669"/>
    <property type="project" value="TreeGrafter"/>
</dbReference>
<dbReference type="GO" id="GO:0000723">
    <property type="term" value="P:telomere maintenance"/>
    <property type="evidence" value="ECO:0007669"/>
    <property type="project" value="TreeGrafter"/>
</dbReference>
<dbReference type="GO" id="GO:0000724">
    <property type="term" value="P:double-strand break repair via homologous recombination"/>
    <property type="evidence" value="ECO:0007669"/>
    <property type="project" value="TreeGrafter"/>
</dbReference>
<name>A0A2T9YRL6_9FUNG</name>
<keyword evidence="2" id="KW-0539">Nucleus</keyword>
<dbReference type="GO" id="GO:0007131">
    <property type="term" value="P:reciprocal meiotic recombination"/>
    <property type="evidence" value="ECO:0007669"/>
    <property type="project" value="TreeGrafter"/>
</dbReference>
<evidence type="ECO:0000256" key="1">
    <source>
        <dbReference type="ARBA" id="ARBA00004123"/>
    </source>
</evidence>
<dbReference type="SUPFAM" id="SSF52540">
    <property type="entry name" value="P-loop containing nucleoside triphosphate hydrolases"/>
    <property type="match status" value="1"/>
</dbReference>
<evidence type="ECO:0000313" key="4">
    <source>
        <dbReference type="Proteomes" id="UP000245383"/>
    </source>
</evidence>
<sequence>MASNPGKTRSVLSLELPDPLFYKLIESNIRSIFELEQTVDSPQASSVFNSADIQTLKDALKFENGFQSLQKAITELKAATRWILTGIEEFDSLFNKRGLSPTCILELSGPSNTILCVALALFFKSEHSQNKTVLYIDTDGSFTLDGIKNAYNIVKNKHNCSTQKDASAEQQDSSADWSAVESRVRVARVFNQYELIGLLSQLRINTPTLHFGEIGAIIIDNPNSVMRHEINSVENDNTKPIVFEVANQVNALSVQLKVPVILVNSLRATFQQTGLPNLHRNLNPNLETPPSLRIIESKIQQYNNLSPAEIVKRNTREVYGADTIVDSNIKYTSLNQKIWDHVVTERIVITKFYQNVENISLNHQNRFAQNTNIGISLIMSTQYEKKSIELSF</sequence>
<comment type="caution">
    <text evidence="3">The sequence shown here is derived from an EMBL/GenBank/DDBJ whole genome shotgun (WGS) entry which is preliminary data.</text>
</comment>
<reference evidence="3 4" key="1">
    <citation type="journal article" date="2018" name="MBio">
        <title>Comparative Genomics Reveals the Core Gene Toolbox for the Fungus-Insect Symbiosis.</title>
        <authorList>
            <person name="Wang Y."/>
            <person name="Stata M."/>
            <person name="Wang W."/>
            <person name="Stajich J.E."/>
            <person name="White M.M."/>
            <person name="Moncalvo J.M."/>
        </authorList>
    </citation>
    <scope>NUCLEOTIDE SEQUENCE [LARGE SCALE GENOMIC DNA]</scope>
    <source>
        <strain evidence="3 4">SWE-8-4</strain>
    </source>
</reference>
<dbReference type="InterPro" id="IPR027417">
    <property type="entry name" value="P-loop_NTPase"/>
</dbReference>
<dbReference type="GO" id="GO:0000400">
    <property type="term" value="F:four-way junction DNA binding"/>
    <property type="evidence" value="ECO:0007669"/>
    <property type="project" value="TreeGrafter"/>
</dbReference>
<dbReference type="PANTHER" id="PTHR46457">
    <property type="entry name" value="DNA REPAIR PROTEIN RAD51 HOMOLOG 4"/>
    <property type="match status" value="1"/>
</dbReference>
<dbReference type="GO" id="GO:0033063">
    <property type="term" value="C:Rad51B-Rad51C-Rad51D-XRCC2 complex"/>
    <property type="evidence" value="ECO:0007669"/>
    <property type="project" value="TreeGrafter"/>
</dbReference>
<comment type="subcellular location">
    <subcellularLocation>
        <location evidence="1">Nucleus</location>
    </subcellularLocation>
</comment>
<evidence type="ECO:0000313" key="3">
    <source>
        <dbReference type="EMBL" id="PVU94894.1"/>
    </source>
</evidence>
<protein>
    <submittedName>
        <fullName evidence="3">Uncharacterized protein</fullName>
    </submittedName>
</protein>
<dbReference type="GO" id="GO:0005815">
    <property type="term" value="C:microtubule organizing center"/>
    <property type="evidence" value="ECO:0007669"/>
    <property type="project" value="TreeGrafter"/>
</dbReference>
<dbReference type="STRING" id="133385.A0A2T9YRL6"/>
<dbReference type="EMBL" id="MBFR01000071">
    <property type="protein sequence ID" value="PVU94894.1"/>
    <property type="molecule type" value="Genomic_DNA"/>
</dbReference>
<dbReference type="InterPro" id="IPR051988">
    <property type="entry name" value="HRR_RAD51_Paralog"/>
</dbReference>
<dbReference type="Proteomes" id="UP000245383">
    <property type="component" value="Unassembled WGS sequence"/>
</dbReference>
<dbReference type="GO" id="GO:0003697">
    <property type="term" value="F:single-stranded DNA binding"/>
    <property type="evidence" value="ECO:0007669"/>
    <property type="project" value="TreeGrafter"/>
</dbReference>
<accession>A0A2T9YRL6</accession>
<dbReference type="GO" id="GO:0005657">
    <property type="term" value="C:replication fork"/>
    <property type="evidence" value="ECO:0007669"/>
    <property type="project" value="TreeGrafter"/>
</dbReference>
<organism evidence="3 4">
    <name type="scientific">Smittium simulii</name>
    <dbReference type="NCBI Taxonomy" id="133385"/>
    <lineage>
        <taxon>Eukaryota</taxon>
        <taxon>Fungi</taxon>
        <taxon>Fungi incertae sedis</taxon>
        <taxon>Zoopagomycota</taxon>
        <taxon>Kickxellomycotina</taxon>
        <taxon>Harpellomycetes</taxon>
        <taxon>Harpellales</taxon>
        <taxon>Legeriomycetaceae</taxon>
        <taxon>Smittium</taxon>
    </lineage>
</organism>
<keyword evidence="4" id="KW-1185">Reference proteome</keyword>
<proteinExistence type="predicted"/>